<evidence type="ECO:0000313" key="2">
    <source>
        <dbReference type="Proteomes" id="UP000012040"/>
    </source>
</evidence>
<reference evidence="1 2" key="1">
    <citation type="journal article" date="2013" name="ISME J.">
        <title>By their genes ye shall know them: genomic signatures of predatory bacteria.</title>
        <authorList>
            <person name="Pasternak Z."/>
            <person name="Pietrokovski S."/>
            <person name="Rotem O."/>
            <person name="Gophna U."/>
            <person name="Lurie-Weinberger M.N."/>
            <person name="Jurkevitch E."/>
        </authorList>
    </citation>
    <scope>NUCLEOTIDE SEQUENCE [LARGE SCALE GENOMIC DNA]</scope>
    <source>
        <strain evidence="1 2">JSS</strain>
    </source>
</reference>
<dbReference type="RefSeq" id="WP_015469133.1">
    <property type="nucleotide sequence ID" value="NC_020813.1"/>
</dbReference>
<protein>
    <recommendedName>
        <fullName evidence="3">DUF1456 domain-containing protein</fullName>
    </recommendedName>
</protein>
<keyword evidence="2" id="KW-1185">Reference proteome</keyword>
<dbReference type="Pfam" id="PF07308">
    <property type="entry name" value="DUF1456"/>
    <property type="match status" value="2"/>
</dbReference>
<accession>M4V630</accession>
<dbReference type="PANTHER" id="PTHR37805">
    <property type="entry name" value="CYTOPLASMIC PROTEIN-RELATED"/>
    <property type="match status" value="1"/>
</dbReference>
<dbReference type="InterPro" id="IPR009921">
    <property type="entry name" value="YehS-like"/>
</dbReference>
<dbReference type="Proteomes" id="UP000012040">
    <property type="component" value="Chromosome"/>
</dbReference>
<dbReference type="HOGENOM" id="CLU_087517_1_0_7"/>
<sequence>MLNNDVLRSLRYIINVNDQKLIEIIELAGLKVPLADIQSFLKNEEDPQYSICSDVIMAHFLDGLIYYKRGKDESKPPMPFEFPISNNLVLKKLRVAFQLKEPDLHELLELADYPLGRAEMSAFLRKKDHSNYRECGDQVLRYFLKGLKIKFRGKD</sequence>
<evidence type="ECO:0008006" key="3">
    <source>
        <dbReference type="Google" id="ProtNLM"/>
    </source>
</evidence>
<evidence type="ECO:0000313" key="1">
    <source>
        <dbReference type="EMBL" id="AGH94643.1"/>
    </source>
</evidence>
<proteinExistence type="predicted"/>
<dbReference type="PANTHER" id="PTHR37805:SF1">
    <property type="entry name" value="CYTOPLASMIC PROTEIN"/>
    <property type="match status" value="1"/>
</dbReference>
<dbReference type="EMBL" id="CP003537">
    <property type="protein sequence ID" value="AGH94643.1"/>
    <property type="molecule type" value="Genomic_DNA"/>
</dbReference>
<name>M4V630_9BACT</name>
<dbReference type="KEGG" id="bex:A11Q_423"/>
<gene>
    <name evidence="1" type="ORF">A11Q_423</name>
</gene>
<dbReference type="PATRIC" id="fig|1184267.3.peg.428"/>
<dbReference type="AlphaFoldDB" id="M4V630"/>
<organism evidence="1 2">
    <name type="scientific">Pseudobdellovibrio exovorus JSS</name>
    <dbReference type="NCBI Taxonomy" id="1184267"/>
    <lineage>
        <taxon>Bacteria</taxon>
        <taxon>Pseudomonadati</taxon>
        <taxon>Bdellovibrionota</taxon>
        <taxon>Bdellovibrionia</taxon>
        <taxon>Bdellovibrionales</taxon>
        <taxon>Pseudobdellovibrionaceae</taxon>
        <taxon>Pseudobdellovibrio</taxon>
    </lineage>
</organism>
<dbReference type="OrthoDB" id="9788465at2"/>
<dbReference type="eggNOG" id="COG4807">
    <property type="taxonomic scope" value="Bacteria"/>
</dbReference>
<dbReference type="STRING" id="1184267.A11Q_423"/>